<dbReference type="EMBL" id="BEXD01003746">
    <property type="protein sequence ID" value="GBC01885.1"/>
    <property type="molecule type" value="Genomic_DNA"/>
</dbReference>
<protein>
    <submittedName>
        <fullName evidence="1">Uncharacterized protein</fullName>
    </submittedName>
</protein>
<comment type="caution">
    <text evidence="1">The sequence shown here is derived from an EMBL/GenBank/DDBJ whole genome shotgun (WGS) entry which is preliminary data.</text>
</comment>
<dbReference type="Proteomes" id="UP000247702">
    <property type="component" value="Unassembled WGS sequence"/>
</dbReference>
<keyword evidence="2" id="KW-1185">Reference proteome</keyword>
<reference evidence="1 2" key="1">
    <citation type="submission" date="2017-11" db="EMBL/GenBank/DDBJ databases">
        <title>The genome of Rhizophagus clarus HR1 reveals common genetic basis of auxotrophy among arbuscular mycorrhizal fungi.</title>
        <authorList>
            <person name="Kobayashi Y."/>
        </authorList>
    </citation>
    <scope>NUCLEOTIDE SEQUENCE [LARGE SCALE GENOMIC DNA]</scope>
    <source>
        <strain evidence="1 2">HR1</strain>
    </source>
</reference>
<name>A0A2Z6RUC5_9GLOM</name>
<sequence>MSTEINKEVNEIIVKNSSYKGMLHMVRLFNHKCRLHPFLKMHQKTYFIIDGLKVSSKEFKILNIPKHLSRDTIEQAVTKLMGSRRFFIKKLGLKPSKNNPNTITVFITVKDLDKCKKLKDIWSIEIDRILYRFAPAHANENDITPKKKYSKEFVGFDNQTTPAVVQEVYTAQNP</sequence>
<accession>A0A2Z6RUC5</accession>
<proteinExistence type="predicted"/>
<gene>
    <name evidence="1" type="ORF">RclHR1_04370006</name>
</gene>
<organism evidence="1 2">
    <name type="scientific">Rhizophagus clarus</name>
    <dbReference type="NCBI Taxonomy" id="94130"/>
    <lineage>
        <taxon>Eukaryota</taxon>
        <taxon>Fungi</taxon>
        <taxon>Fungi incertae sedis</taxon>
        <taxon>Mucoromycota</taxon>
        <taxon>Glomeromycotina</taxon>
        <taxon>Glomeromycetes</taxon>
        <taxon>Glomerales</taxon>
        <taxon>Glomeraceae</taxon>
        <taxon>Rhizophagus</taxon>
    </lineage>
</organism>
<evidence type="ECO:0000313" key="2">
    <source>
        <dbReference type="Proteomes" id="UP000247702"/>
    </source>
</evidence>
<evidence type="ECO:0000313" key="1">
    <source>
        <dbReference type="EMBL" id="GBC01885.1"/>
    </source>
</evidence>
<dbReference type="AlphaFoldDB" id="A0A2Z6RUC5"/>